<dbReference type="Proteomes" id="UP000310016">
    <property type="component" value="Unassembled WGS sequence"/>
</dbReference>
<gene>
    <name evidence="3" type="ORF">FAZ21_08195</name>
</gene>
<feature type="domain" description="UspA" evidence="2">
    <location>
        <begin position="1"/>
        <end position="139"/>
    </location>
</feature>
<dbReference type="SUPFAM" id="SSF52402">
    <property type="entry name" value="Adenine nucleotide alpha hydrolases-like"/>
    <property type="match status" value="1"/>
</dbReference>
<dbReference type="InterPro" id="IPR006016">
    <property type="entry name" value="UspA"/>
</dbReference>
<evidence type="ECO:0000313" key="3">
    <source>
        <dbReference type="EMBL" id="TJZ74255.1"/>
    </source>
</evidence>
<evidence type="ECO:0000259" key="2">
    <source>
        <dbReference type="Pfam" id="PF00582"/>
    </source>
</evidence>
<dbReference type="AlphaFoldDB" id="A0A4U0Q043"/>
<organism evidence="3 4">
    <name type="scientific">Chitiniphilus eburneus</name>
    <dbReference type="NCBI Taxonomy" id="2571148"/>
    <lineage>
        <taxon>Bacteria</taxon>
        <taxon>Pseudomonadati</taxon>
        <taxon>Pseudomonadota</taxon>
        <taxon>Betaproteobacteria</taxon>
        <taxon>Neisseriales</taxon>
        <taxon>Chitinibacteraceae</taxon>
        <taxon>Chitiniphilus</taxon>
    </lineage>
</organism>
<accession>A0A4U0Q043</accession>
<dbReference type="InterPro" id="IPR006015">
    <property type="entry name" value="Universal_stress_UspA"/>
</dbReference>
<name>A0A4U0Q043_9NEIS</name>
<evidence type="ECO:0000256" key="1">
    <source>
        <dbReference type="ARBA" id="ARBA00008791"/>
    </source>
</evidence>
<proteinExistence type="inferred from homology"/>
<dbReference type="OrthoDB" id="5512223at2"/>
<dbReference type="CDD" id="cd00293">
    <property type="entry name" value="USP-like"/>
    <property type="match status" value="1"/>
</dbReference>
<comment type="similarity">
    <text evidence="1">Belongs to the universal stress protein A family.</text>
</comment>
<dbReference type="Pfam" id="PF00582">
    <property type="entry name" value="Usp"/>
    <property type="match status" value="1"/>
</dbReference>
<comment type="caution">
    <text evidence="3">The sequence shown here is derived from an EMBL/GenBank/DDBJ whole genome shotgun (WGS) entry which is preliminary data.</text>
</comment>
<dbReference type="InterPro" id="IPR014729">
    <property type="entry name" value="Rossmann-like_a/b/a_fold"/>
</dbReference>
<dbReference type="RefSeq" id="WP_136772796.1">
    <property type="nucleotide sequence ID" value="NZ_CP156074.1"/>
</dbReference>
<sequence length="139" mass="14768">MRTVLIPVDGSPQSTMAVATLLRFADYERIGQVCLLNVQPELHPGYRALDAAEIAALTLQQGERALIDGVRLLEEAGIPFQIRIETGAVAPTIARVAEETGAEQIFMGSQGRGAIAAFVLGSVAIKTLSLTSLPITLVR</sequence>
<keyword evidence="4" id="KW-1185">Reference proteome</keyword>
<dbReference type="EMBL" id="SUMF01000006">
    <property type="protein sequence ID" value="TJZ74255.1"/>
    <property type="molecule type" value="Genomic_DNA"/>
</dbReference>
<evidence type="ECO:0000313" key="4">
    <source>
        <dbReference type="Proteomes" id="UP000310016"/>
    </source>
</evidence>
<dbReference type="Gene3D" id="3.40.50.620">
    <property type="entry name" value="HUPs"/>
    <property type="match status" value="1"/>
</dbReference>
<reference evidence="3 4" key="1">
    <citation type="submission" date="2019-04" db="EMBL/GenBank/DDBJ databases">
        <title>Chitiniphilus eburnea sp. nov., a novel chitinolytic bacterium isolated from aquaculture sludge.</title>
        <authorList>
            <person name="Sheng M."/>
        </authorList>
    </citation>
    <scope>NUCLEOTIDE SEQUENCE [LARGE SCALE GENOMIC DNA]</scope>
    <source>
        <strain evidence="3 4">HX-2-15</strain>
    </source>
</reference>
<protein>
    <submittedName>
        <fullName evidence="3">Universal stress protein</fullName>
    </submittedName>
</protein>
<dbReference type="PANTHER" id="PTHR46268">
    <property type="entry name" value="STRESS RESPONSE PROTEIN NHAX"/>
    <property type="match status" value="1"/>
</dbReference>
<dbReference type="PANTHER" id="PTHR46268:SF15">
    <property type="entry name" value="UNIVERSAL STRESS PROTEIN HP_0031"/>
    <property type="match status" value="1"/>
</dbReference>
<dbReference type="PRINTS" id="PR01438">
    <property type="entry name" value="UNVRSLSTRESS"/>
</dbReference>